<accession>W1NKE1</accession>
<dbReference type="Gramene" id="ERM95941">
    <property type="protein sequence ID" value="ERM95941"/>
    <property type="gene ID" value="AMTR_s00060p00195440"/>
</dbReference>
<feature type="region of interest" description="Disordered" evidence="1">
    <location>
        <begin position="18"/>
        <end position="52"/>
    </location>
</feature>
<dbReference type="Proteomes" id="UP000017836">
    <property type="component" value="Unassembled WGS sequence"/>
</dbReference>
<evidence type="ECO:0000313" key="2">
    <source>
        <dbReference type="EMBL" id="ERM95941.1"/>
    </source>
</evidence>
<feature type="compositionally biased region" description="Basic and acidic residues" evidence="1">
    <location>
        <begin position="18"/>
        <end position="46"/>
    </location>
</feature>
<gene>
    <name evidence="2" type="ORF">AMTR_s00060p00195440</name>
</gene>
<dbReference type="HOGENOM" id="CLU_2267399_0_0_1"/>
<dbReference type="EMBL" id="KI397373">
    <property type="protein sequence ID" value="ERM95941.1"/>
    <property type="molecule type" value="Genomic_DNA"/>
</dbReference>
<sequence length="103" mass="12194">MVSSLWLGQSGARKYLEKDEEHISELNRKDQSSRKRSKEKREKDEENQSSIAYLKMNNTKRIRVLCFLLRLLGLSSVIEKRRVAQQLIAKNIRRRTQCPTYRG</sequence>
<name>W1NKE1_AMBTC</name>
<reference evidence="3" key="1">
    <citation type="journal article" date="2013" name="Science">
        <title>The Amborella genome and the evolution of flowering plants.</title>
        <authorList>
            <consortium name="Amborella Genome Project"/>
        </authorList>
    </citation>
    <scope>NUCLEOTIDE SEQUENCE [LARGE SCALE GENOMIC DNA]</scope>
</reference>
<evidence type="ECO:0000256" key="1">
    <source>
        <dbReference type="SAM" id="MobiDB-lite"/>
    </source>
</evidence>
<evidence type="ECO:0000313" key="3">
    <source>
        <dbReference type="Proteomes" id="UP000017836"/>
    </source>
</evidence>
<dbReference type="AlphaFoldDB" id="W1NKE1"/>
<organism evidence="2 3">
    <name type="scientific">Amborella trichopoda</name>
    <dbReference type="NCBI Taxonomy" id="13333"/>
    <lineage>
        <taxon>Eukaryota</taxon>
        <taxon>Viridiplantae</taxon>
        <taxon>Streptophyta</taxon>
        <taxon>Embryophyta</taxon>
        <taxon>Tracheophyta</taxon>
        <taxon>Spermatophyta</taxon>
        <taxon>Magnoliopsida</taxon>
        <taxon>Amborellales</taxon>
        <taxon>Amborellaceae</taxon>
        <taxon>Amborella</taxon>
    </lineage>
</organism>
<protein>
    <submittedName>
        <fullName evidence="2">Uncharacterized protein</fullName>
    </submittedName>
</protein>
<proteinExistence type="predicted"/>
<keyword evidence="3" id="KW-1185">Reference proteome</keyword>